<evidence type="ECO:0000313" key="4">
    <source>
        <dbReference type="Proteomes" id="UP000435648"/>
    </source>
</evidence>
<dbReference type="Pfam" id="PF00107">
    <property type="entry name" value="ADH_zinc_N"/>
    <property type="match status" value="1"/>
</dbReference>
<accession>A0A857CCH6</accession>
<dbReference type="Gene3D" id="3.90.180.10">
    <property type="entry name" value="Medium-chain alcohol dehydrogenases, catalytic domain"/>
    <property type="match status" value="1"/>
</dbReference>
<dbReference type="SUPFAM" id="SSF51735">
    <property type="entry name" value="NAD(P)-binding Rossmann-fold domains"/>
    <property type="match status" value="1"/>
</dbReference>
<dbReference type="PANTHER" id="PTHR43205">
    <property type="entry name" value="PROSTAGLANDIN REDUCTASE"/>
    <property type="match status" value="1"/>
</dbReference>
<gene>
    <name evidence="3" type="ORF">GH266_17705</name>
</gene>
<dbReference type="Gene3D" id="3.40.50.720">
    <property type="entry name" value="NAD(P)-binding Rossmann-like Domain"/>
    <property type="match status" value="1"/>
</dbReference>
<dbReference type="EMBL" id="CP046908">
    <property type="protein sequence ID" value="QGZ36162.1"/>
    <property type="molecule type" value="Genomic_DNA"/>
</dbReference>
<dbReference type="FunFam" id="3.40.50.720:FF:000121">
    <property type="entry name" value="Prostaglandin reductase 2"/>
    <property type="match status" value="1"/>
</dbReference>
<dbReference type="CDD" id="cd05288">
    <property type="entry name" value="PGDH"/>
    <property type="match status" value="1"/>
</dbReference>
<evidence type="ECO:0000313" key="3">
    <source>
        <dbReference type="EMBL" id="QGZ36162.1"/>
    </source>
</evidence>
<evidence type="ECO:0000259" key="2">
    <source>
        <dbReference type="SMART" id="SM00829"/>
    </source>
</evidence>
<proteinExistence type="predicted"/>
<dbReference type="InterPro" id="IPR013149">
    <property type="entry name" value="ADH-like_C"/>
</dbReference>
<dbReference type="GO" id="GO:0016628">
    <property type="term" value="F:oxidoreductase activity, acting on the CH-CH group of donors, NAD or NADP as acceptor"/>
    <property type="evidence" value="ECO:0007669"/>
    <property type="project" value="InterPro"/>
</dbReference>
<evidence type="ECO:0000256" key="1">
    <source>
        <dbReference type="ARBA" id="ARBA00023002"/>
    </source>
</evidence>
<reference evidence="3 4" key="1">
    <citation type="submission" date="2019-12" db="EMBL/GenBank/DDBJ databases">
        <title>The genome of Stappia indica PHM037.</title>
        <authorList>
            <person name="Kacar D."/>
            <person name="Galan B."/>
            <person name="Canedo L."/>
            <person name="Rodriguez P."/>
            <person name="de la Calle F."/>
            <person name="Garcia J.L."/>
        </authorList>
    </citation>
    <scope>NUCLEOTIDE SEQUENCE [LARGE SCALE GENOMIC DNA]</scope>
    <source>
        <strain evidence="3 4">PHM037</strain>
    </source>
</reference>
<dbReference type="SMART" id="SM00829">
    <property type="entry name" value="PKS_ER"/>
    <property type="match status" value="1"/>
</dbReference>
<feature type="domain" description="Enoyl reductase (ER)" evidence="2">
    <location>
        <begin position="18"/>
        <end position="332"/>
    </location>
</feature>
<keyword evidence="1" id="KW-0560">Oxidoreductase</keyword>
<name>A0A857CCH6_9HYPH</name>
<dbReference type="InterPro" id="IPR020843">
    <property type="entry name" value="ER"/>
</dbReference>
<protein>
    <submittedName>
        <fullName evidence="3">Zinc-binding dehydrogenase</fullName>
    </submittedName>
</protein>
<dbReference type="InterPro" id="IPR041694">
    <property type="entry name" value="ADH_N_2"/>
</dbReference>
<dbReference type="Proteomes" id="UP000435648">
    <property type="component" value="Chromosome"/>
</dbReference>
<sequence>MPMNRVVRLVKRPAPGLVTPDCFEIRDEPLPEPGEGEFRVRISHVSLDPAMRGWVNDGKSYVAPVGIGDVMRSFSAGIVEASRHPDFQDGEAVVGLFGVQTHAVSDGKGVQRADTSIAPLQSWIGGLGMPGLTAYFGLLRVAEAREGDTVVVSAASGAVGSIVGQIARIKGCRAVGIAGGPAKCRALIEEDGFDAAVDHKAGNLAADLAAACPDGIDVNFENVGGEILDAVLAQMNTFGRIAVCGGISAYNATTPQPGPANLRFLLTQRLRMQGFIVFDFARENPIALADLSQWVSQGRLKFREDVREGGVDAFPQVLNLLYTGGNFGKLSLRV</sequence>
<dbReference type="InterPro" id="IPR036291">
    <property type="entry name" value="NAD(P)-bd_dom_sf"/>
</dbReference>
<dbReference type="SUPFAM" id="SSF50129">
    <property type="entry name" value="GroES-like"/>
    <property type="match status" value="1"/>
</dbReference>
<dbReference type="Pfam" id="PF16884">
    <property type="entry name" value="ADH_N_2"/>
    <property type="match status" value="1"/>
</dbReference>
<dbReference type="PANTHER" id="PTHR43205:SF7">
    <property type="entry name" value="PROSTAGLANDIN REDUCTASE 1"/>
    <property type="match status" value="1"/>
</dbReference>
<dbReference type="KEGG" id="siw:GH266_17705"/>
<dbReference type="InterPro" id="IPR011032">
    <property type="entry name" value="GroES-like_sf"/>
</dbReference>
<dbReference type="OrthoDB" id="9805663at2"/>
<dbReference type="RefSeq" id="WP_158195007.1">
    <property type="nucleotide sequence ID" value="NZ_CP046908.1"/>
</dbReference>
<organism evidence="3 4">
    <name type="scientific">Stappia indica</name>
    <dbReference type="NCBI Taxonomy" id="538381"/>
    <lineage>
        <taxon>Bacteria</taxon>
        <taxon>Pseudomonadati</taxon>
        <taxon>Pseudomonadota</taxon>
        <taxon>Alphaproteobacteria</taxon>
        <taxon>Hyphomicrobiales</taxon>
        <taxon>Stappiaceae</taxon>
        <taxon>Stappia</taxon>
    </lineage>
</organism>
<dbReference type="AlphaFoldDB" id="A0A857CCH6"/>
<dbReference type="InterPro" id="IPR045010">
    <property type="entry name" value="MDR_fam"/>
</dbReference>